<reference evidence="2 3" key="1">
    <citation type="submission" date="2014-04" db="EMBL/GenBank/DDBJ databases">
        <authorList>
            <consortium name="DOE Joint Genome Institute"/>
            <person name="Kuo A."/>
            <person name="Kohler A."/>
            <person name="Nagy L.G."/>
            <person name="Floudas D."/>
            <person name="Copeland A."/>
            <person name="Barry K.W."/>
            <person name="Cichocki N."/>
            <person name="Veneault-Fourrey C."/>
            <person name="LaButti K."/>
            <person name="Lindquist E.A."/>
            <person name="Lipzen A."/>
            <person name="Lundell T."/>
            <person name="Morin E."/>
            <person name="Murat C."/>
            <person name="Sun H."/>
            <person name="Tunlid A."/>
            <person name="Henrissat B."/>
            <person name="Grigoriev I.V."/>
            <person name="Hibbett D.S."/>
            <person name="Martin F."/>
            <person name="Nordberg H.P."/>
            <person name="Cantor M.N."/>
            <person name="Hua S.X."/>
        </authorList>
    </citation>
    <scope>NUCLEOTIDE SEQUENCE [LARGE SCALE GENOMIC DNA]</scope>
    <source>
        <strain evidence="2 3">LaAM-08-1</strain>
    </source>
</reference>
<evidence type="ECO:0000313" key="2">
    <source>
        <dbReference type="EMBL" id="KIK00369.1"/>
    </source>
</evidence>
<accession>A0A0C9XFG7</accession>
<dbReference type="EMBL" id="KN838627">
    <property type="protein sequence ID" value="KIK00369.1"/>
    <property type="molecule type" value="Genomic_DNA"/>
</dbReference>
<evidence type="ECO:0000313" key="3">
    <source>
        <dbReference type="Proteomes" id="UP000054477"/>
    </source>
</evidence>
<feature type="region of interest" description="Disordered" evidence="1">
    <location>
        <begin position="1"/>
        <end position="66"/>
    </location>
</feature>
<reference evidence="3" key="2">
    <citation type="submission" date="2015-01" db="EMBL/GenBank/DDBJ databases">
        <title>Evolutionary Origins and Diversification of the Mycorrhizal Mutualists.</title>
        <authorList>
            <consortium name="DOE Joint Genome Institute"/>
            <consortium name="Mycorrhizal Genomics Consortium"/>
            <person name="Kohler A."/>
            <person name="Kuo A."/>
            <person name="Nagy L.G."/>
            <person name="Floudas D."/>
            <person name="Copeland A."/>
            <person name="Barry K.W."/>
            <person name="Cichocki N."/>
            <person name="Veneault-Fourrey C."/>
            <person name="LaButti K."/>
            <person name="Lindquist E.A."/>
            <person name="Lipzen A."/>
            <person name="Lundell T."/>
            <person name="Morin E."/>
            <person name="Murat C."/>
            <person name="Riley R."/>
            <person name="Ohm R."/>
            <person name="Sun H."/>
            <person name="Tunlid A."/>
            <person name="Henrissat B."/>
            <person name="Grigoriev I.V."/>
            <person name="Hibbett D.S."/>
            <person name="Martin F."/>
        </authorList>
    </citation>
    <scope>NUCLEOTIDE SEQUENCE [LARGE SCALE GENOMIC DNA]</scope>
    <source>
        <strain evidence="3">LaAM-08-1</strain>
    </source>
</reference>
<gene>
    <name evidence="2" type="ORF">K443DRAFT_7726</name>
</gene>
<feature type="compositionally biased region" description="Basic and acidic residues" evidence="1">
    <location>
        <begin position="25"/>
        <end position="39"/>
    </location>
</feature>
<dbReference type="Proteomes" id="UP000054477">
    <property type="component" value="Unassembled WGS sequence"/>
</dbReference>
<dbReference type="AlphaFoldDB" id="A0A0C9XFG7"/>
<protein>
    <submittedName>
        <fullName evidence="2">Uncharacterized protein</fullName>
    </submittedName>
</protein>
<organism evidence="2 3">
    <name type="scientific">Laccaria amethystina LaAM-08-1</name>
    <dbReference type="NCBI Taxonomy" id="1095629"/>
    <lineage>
        <taxon>Eukaryota</taxon>
        <taxon>Fungi</taxon>
        <taxon>Dikarya</taxon>
        <taxon>Basidiomycota</taxon>
        <taxon>Agaricomycotina</taxon>
        <taxon>Agaricomycetes</taxon>
        <taxon>Agaricomycetidae</taxon>
        <taxon>Agaricales</taxon>
        <taxon>Agaricineae</taxon>
        <taxon>Hydnangiaceae</taxon>
        <taxon>Laccaria</taxon>
    </lineage>
</organism>
<evidence type="ECO:0000256" key="1">
    <source>
        <dbReference type="SAM" id="MobiDB-lite"/>
    </source>
</evidence>
<proteinExistence type="predicted"/>
<name>A0A0C9XFG7_9AGAR</name>
<sequence>MSARQRATTHRRQCGTLTGVPPHTNADEGPPRTNVDDRPPGTTLTTTHQEQRRTSADPLVTTTTLK</sequence>
<keyword evidence="3" id="KW-1185">Reference proteome</keyword>
<dbReference type="HOGENOM" id="CLU_2831588_0_0_1"/>